<dbReference type="EMBL" id="JTDE01000043">
    <property type="protein sequence ID" value="KAF7262518.1"/>
    <property type="molecule type" value="Genomic_DNA"/>
</dbReference>
<dbReference type="GO" id="GO:0005737">
    <property type="term" value="C:cytoplasm"/>
    <property type="evidence" value="ECO:0007669"/>
    <property type="project" value="TreeGrafter"/>
</dbReference>
<dbReference type="Pfam" id="PF07714">
    <property type="entry name" value="PK_Tyr_Ser-Thr"/>
    <property type="match status" value="1"/>
</dbReference>
<protein>
    <recommendedName>
        <fullName evidence="3">Protein kinase domain-containing protein</fullName>
    </recommendedName>
</protein>
<keyword evidence="5" id="KW-1185">Reference proteome</keyword>
<feature type="compositionally biased region" description="Basic and acidic residues" evidence="2">
    <location>
        <begin position="1237"/>
        <end position="1246"/>
    </location>
</feature>
<dbReference type="Gene3D" id="3.30.200.20">
    <property type="entry name" value="Phosphorylase Kinase, domain 1"/>
    <property type="match status" value="1"/>
</dbReference>
<feature type="compositionally biased region" description="Low complexity" evidence="2">
    <location>
        <begin position="1038"/>
        <end position="1054"/>
    </location>
</feature>
<keyword evidence="1" id="KW-0175">Coiled coil</keyword>
<evidence type="ECO:0000256" key="1">
    <source>
        <dbReference type="SAM" id="Coils"/>
    </source>
</evidence>
<dbReference type="Gene3D" id="1.10.510.10">
    <property type="entry name" value="Transferase(Phosphotransferase) domain 1"/>
    <property type="match status" value="1"/>
</dbReference>
<dbReference type="InterPro" id="IPR008271">
    <property type="entry name" value="Ser/Thr_kinase_AS"/>
</dbReference>
<name>A0A8S9ZCI2_9TREM</name>
<dbReference type="InterPro" id="IPR001245">
    <property type="entry name" value="Ser-Thr/Tyr_kinase_cat_dom"/>
</dbReference>
<dbReference type="GO" id="GO:0004674">
    <property type="term" value="F:protein serine/threonine kinase activity"/>
    <property type="evidence" value="ECO:0007669"/>
    <property type="project" value="TreeGrafter"/>
</dbReference>
<dbReference type="PROSITE" id="PS00108">
    <property type="entry name" value="PROTEIN_KINASE_ST"/>
    <property type="match status" value="1"/>
</dbReference>
<dbReference type="PANTHER" id="PTHR44329">
    <property type="entry name" value="SERINE/THREONINE-PROTEIN KINASE TNNI3K-RELATED"/>
    <property type="match status" value="1"/>
</dbReference>
<feature type="domain" description="Protein kinase" evidence="3">
    <location>
        <begin position="153"/>
        <end position="383"/>
    </location>
</feature>
<organism evidence="4 5">
    <name type="scientific">Paragonimus skrjabini miyazakii</name>
    <dbReference type="NCBI Taxonomy" id="59628"/>
    <lineage>
        <taxon>Eukaryota</taxon>
        <taxon>Metazoa</taxon>
        <taxon>Spiralia</taxon>
        <taxon>Lophotrochozoa</taxon>
        <taxon>Platyhelminthes</taxon>
        <taxon>Trematoda</taxon>
        <taxon>Digenea</taxon>
        <taxon>Plagiorchiida</taxon>
        <taxon>Troglotremata</taxon>
        <taxon>Troglotrematidae</taxon>
        <taxon>Paragonimus</taxon>
    </lineage>
</organism>
<dbReference type="SUPFAM" id="SSF56112">
    <property type="entry name" value="Protein kinase-like (PK-like)"/>
    <property type="match status" value="1"/>
</dbReference>
<evidence type="ECO:0000313" key="5">
    <source>
        <dbReference type="Proteomes" id="UP000822476"/>
    </source>
</evidence>
<feature type="region of interest" description="Disordered" evidence="2">
    <location>
        <begin position="1191"/>
        <end position="1261"/>
    </location>
</feature>
<feature type="region of interest" description="Disordered" evidence="2">
    <location>
        <begin position="975"/>
        <end position="1081"/>
    </location>
</feature>
<dbReference type="SMART" id="SM00220">
    <property type="entry name" value="S_TKc"/>
    <property type="match status" value="1"/>
</dbReference>
<dbReference type="PANTHER" id="PTHR44329:SF304">
    <property type="entry name" value="MITOGEN-ACTIVATED PROTEIN KINASE KINASE KINASE 13-LIKE ISOFORM X1"/>
    <property type="match status" value="1"/>
</dbReference>
<evidence type="ECO:0000256" key="2">
    <source>
        <dbReference type="SAM" id="MobiDB-lite"/>
    </source>
</evidence>
<comment type="caution">
    <text evidence="4">The sequence shown here is derived from an EMBL/GenBank/DDBJ whole genome shotgun (WGS) entry which is preliminary data.</text>
</comment>
<feature type="region of interest" description="Disordered" evidence="2">
    <location>
        <begin position="898"/>
        <end position="917"/>
    </location>
</feature>
<sequence length="1261" mass="139231">MINSQPMVTNPVYANLLDNEDRTDHSFSSQTAVSNRITCKFENFSTDELQQALPEQSPVIAKVKLVQSKCAILNSNNIDNPATIYDNGDAVLSCELSAVSRNPTNIDPRLVKSSFLDKMLSCFSPFIPLCCRRRSSAIENKPEVAWEVPFGSITNLEWIGSGAQGVVFRGLLRGETIAVKKVNNRSDTDIEHLRQLKHPNIIQFKGVCVEHPCYCLLMEYCPYGQLYDLLHSATHIALGMQYLHANKIVHRDLKSPNILVGENHILKISDFGASREWTESSVKMSFAGTVAWMAPEVIRNEPCSLKVDVWSYGVLLWELLTGEIPYNNVDSTAIIWGVGSERLHLHIPESCPTELRILIKRCRNIKPRSRPSFKQIVSNFEFIGHELTQYSDSEFAAAQLLWKEEIALHLQGIHLQSKDNKKPELILLQRRRQELGHAQDIRRHYEDKLERVNELCNELQLLMREVEDRRREAVDERLRLKKLQRALIQQTQNKALCVNVLGSPRIFPRSQITDLQKQGKQPPDVDSKCVRELTPSSVTANAFERLESADVSITGAAMTSSLHLDMSKNVSQLYTPQCPLCGSIRTTLTSPSKVDLLTRKSIGWRSIYAFVRSVLALRSGRRLHYIPKVHASMDGLNIPPSPPTYDSVIASDWVEHVEKIVGRRNRQHSCEFLPQSTADQSVGCRSTVMRSNSTGMNLADQRYRSFNKTATPSSGVSSGIILAPVGHNDGTLRANCGHLHDCNSRNISGLNITAHPACHPLANTSTINMSSLPSSTEHILSSGVSFVSSKSHSDETDSGHISHVTKTPAYIHSQRSEDSLFSSAVHPKLPTSKHKRQCSCDSTESLCSVSDISSVISKCGASMNTSDTDETVRTQLTRSLATSGSTDPTVACQTSTLERTPTHEADQSTNQSSSHGSHIGVAVAQERYNAEQTEVSNASSLKPEPGSLCGFPLLGQVSPLWPRERKFNREHLSSSLNTLGIPPRPVVSSLGPSSAAVGRPDKLGLQSQRTRETSDPSVILRTQPGRRKPSPSICALKQPSVEPSQPSSQLPSSSENGNRRITSLCSTFSSPSSTSVDTHTNVSTENLARDLQAHLRDSLSEKEQQVRCVRNRIWEENGCSENPVSLGVSPVTPLVVLSADLQPNTTSLYDSSVKMRRRSFDPFVRPARQSFTQSFLFPVSLSTTGMISSISEAETDPSEYSDDVRESASGPPEDDFEPALSASQPSSPVGAVSRGNLQDKPDDKNIQHSLSTIYSVTENQS</sequence>
<dbReference type="OrthoDB" id="339325at2759"/>
<accession>A0A8S9ZCI2</accession>
<feature type="compositionally biased region" description="Polar residues" evidence="2">
    <location>
        <begin position="907"/>
        <end position="916"/>
    </location>
</feature>
<dbReference type="InterPro" id="IPR000719">
    <property type="entry name" value="Prot_kinase_dom"/>
</dbReference>
<dbReference type="InterPro" id="IPR051681">
    <property type="entry name" value="Ser/Thr_Kinases-Pseudokinases"/>
</dbReference>
<feature type="compositionally biased region" description="Low complexity" evidence="2">
    <location>
        <begin position="1062"/>
        <end position="1080"/>
    </location>
</feature>
<dbReference type="Proteomes" id="UP000822476">
    <property type="component" value="Unassembled WGS sequence"/>
</dbReference>
<evidence type="ECO:0000313" key="4">
    <source>
        <dbReference type="EMBL" id="KAF7262518.1"/>
    </source>
</evidence>
<reference evidence="4" key="1">
    <citation type="submission" date="2019-07" db="EMBL/GenBank/DDBJ databases">
        <title>Annotation for the trematode Paragonimus miyazaki's.</title>
        <authorList>
            <person name="Choi Y.-J."/>
        </authorList>
    </citation>
    <scope>NUCLEOTIDE SEQUENCE</scope>
    <source>
        <strain evidence="4">Japan</strain>
    </source>
</reference>
<feature type="coiled-coil region" evidence="1">
    <location>
        <begin position="442"/>
        <end position="486"/>
    </location>
</feature>
<dbReference type="GO" id="GO:0005524">
    <property type="term" value="F:ATP binding"/>
    <property type="evidence" value="ECO:0007669"/>
    <property type="project" value="InterPro"/>
</dbReference>
<evidence type="ECO:0000259" key="3">
    <source>
        <dbReference type="PROSITE" id="PS50011"/>
    </source>
</evidence>
<proteinExistence type="predicted"/>
<gene>
    <name evidence="4" type="ORF">EG68_00290</name>
</gene>
<feature type="compositionally biased region" description="Polar residues" evidence="2">
    <location>
        <begin position="1247"/>
        <end position="1261"/>
    </location>
</feature>
<dbReference type="AlphaFoldDB" id="A0A8S9ZCI2"/>
<dbReference type="PROSITE" id="PS50011">
    <property type="entry name" value="PROTEIN_KINASE_DOM"/>
    <property type="match status" value="1"/>
</dbReference>
<dbReference type="InterPro" id="IPR011009">
    <property type="entry name" value="Kinase-like_dom_sf"/>
</dbReference>